<accession>A0A1C4UD45</accession>
<dbReference type="EMBL" id="FMCW01000003">
    <property type="protein sequence ID" value="SCE69581.1"/>
    <property type="molecule type" value="Genomic_DNA"/>
</dbReference>
<dbReference type="AlphaFoldDB" id="A0A1C4UD45"/>
<gene>
    <name evidence="1" type="ORF">GA0070558_10359</name>
</gene>
<protein>
    <submittedName>
        <fullName evidence="1">Uncharacterized protein</fullName>
    </submittedName>
</protein>
<dbReference type="Proteomes" id="UP000199375">
    <property type="component" value="Unassembled WGS sequence"/>
</dbReference>
<proteinExistence type="predicted"/>
<evidence type="ECO:0000313" key="1">
    <source>
        <dbReference type="EMBL" id="SCE69581.1"/>
    </source>
</evidence>
<organism evidence="1 2">
    <name type="scientific">Micromonospora haikouensis</name>
    <dbReference type="NCBI Taxonomy" id="686309"/>
    <lineage>
        <taxon>Bacteria</taxon>
        <taxon>Bacillati</taxon>
        <taxon>Actinomycetota</taxon>
        <taxon>Actinomycetes</taxon>
        <taxon>Micromonosporales</taxon>
        <taxon>Micromonosporaceae</taxon>
        <taxon>Micromonospora</taxon>
    </lineage>
</organism>
<name>A0A1C4UD45_9ACTN</name>
<reference evidence="1 2" key="1">
    <citation type="submission" date="2016-06" db="EMBL/GenBank/DDBJ databases">
        <authorList>
            <person name="Kjaerup R.B."/>
            <person name="Dalgaard T.S."/>
            <person name="Juul-Madsen H.R."/>
        </authorList>
    </citation>
    <scope>NUCLEOTIDE SEQUENCE [LARGE SCALE GENOMIC DNA]</scope>
    <source>
        <strain evidence="1 2">DSM 45626</strain>
    </source>
</reference>
<evidence type="ECO:0000313" key="2">
    <source>
        <dbReference type="Proteomes" id="UP000199375"/>
    </source>
</evidence>
<sequence>MFLCTYRHGSVIPLRLDASRKLTERVDELSAYLNGLPADPPQDEMCLLGQTVEHAIVFGYPQERAVSIRLVDCGWKREGAIRYGGDLRKVTAYWGVHWNE</sequence>